<feature type="transmembrane region" description="Helical" evidence="6">
    <location>
        <begin position="265"/>
        <end position="285"/>
    </location>
</feature>
<dbReference type="eggNOG" id="KOG2615">
    <property type="taxonomic scope" value="Eukaryota"/>
</dbReference>
<protein>
    <recommendedName>
        <fullName evidence="7">Major facilitator superfamily (MFS) profile domain-containing protein</fullName>
    </recommendedName>
</protein>
<evidence type="ECO:0000256" key="2">
    <source>
        <dbReference type="ARBA" id="ARBA00022448"/>
    </source>
</evidence>
<dbReference type="AlphaFoldDB" id="F4R7I5"/>
<feature type="transmembrane region" description="Helical" evidence="6">
    <location>
        <begin position="337"/>
        <end position="355"/>
    </location>
</feature>
<sequence>MFDADDRSVTSSVQVKSAATMQGCLLSLIQPFINRMLEDLHVTPDRTDIGFYAGLITTFWWGRLSDRIGRKPILLTGLTGLSISIISFGLQTTFIGLVISRCLAGVMNGNVAVIRSVLAEITDDTNKARAFEPIPVQWVSWHNAKILSRPHIHQIYPMIQALGTIVGPVMGGYLAQPAEQYPSLFGEITFLKNYPYFLPCFVAGSTNALAVLLGFIYLEETLESKQTKKVEISPLVSNQAEGSSSTNDQTPIGPPSLRDLFTPTVLTVLLSFLFLALQNSAYATLVPLFSYTRLEDGGLGLSMNQIGTALSTNGFVAVAFQMGVFPMLQRRLGTLRLFRSVLLFVPLSFILLPVVRWLTLRSIEVNGPSSGKSVAIWGLICVLAIKSLTGMGMVCISLLLNAAAPSKSSFGALNGLGQSCSALARTVGPASAGALFAISINKHYLGGNLIWVVAIFVCGCTCLTSWRIQLEASPVKKPFKRPLRSTT</sequence>
<dbReference type="GO" id="GO:0016020">
    <property type="term" value="C:membrane"/>
    <property type="evidence" value="ECO:0007669"/>
    <property type="project" value="UniProtKB-SubCell"/>
</dbReference>
<dbReference type="CDD" id="cd17330">
    <property type="entry name" value="MFS_SLC46_TetA_like"/>
    <property type="match status" value="1"/>
</dbReference>
<dbReference type="InterPro" id="IPR020846">
    <property type="entry name" value="MFS_dom"/>
</dbReference>
<dbReference type="RefSeq" id="XP_007405417.1">
    <property type="nucleotide sequence ID" value="XM_007405355.1"/>
</dbReference>
<accession>F4R7I5</accession>
<evidence type="ECO:0000256" key="4">
    <source>
        <dbReference type="ARBA" id="ARBA00022989"/>
    </source>
</evidence>
<dbReference type="InterPro" id="IPR036259">
    <property type="entry name" value="MFS_trans_sf"/>
</dbReference>
<proteinExistence type="predicted"/>
<dbReference type="Gene3D" id="1.20.1250.20">
    <property type="entry name" value="MFS general substrate transporter like domains"/>
    <property type="match status" value="1"/>
</dbReference>
<comment type="subcellular location">
    <subcellularLocation>
        <location evidence="1">Membrane</location>
        <topology evidence="1">Multi-pass membrane protein</topology>
    </subcellularLocation>
</comment>
<dbReference type="Pfam" id="PF07690">
    <property type="entry name" value="MFS_1"/>
    <property type="match status" value="1"/>
</dbReference>
<keyword evidence="5 6" id="KW-0472">Membrane</keyword>
<feature type="transmembrane region" description="Helical" evidence="6">
    <location>
        <begin position="449"/>
        <end position="468"/>
    </location>
</feature>
<feature type="transmembrane region" description="Helical" evidence="6">
    <location>
        <begin position="73"/>
        <end position="99"/>
    </location>
</feature>
<dbReference type="SUPFAM" id="SSF103473">
    <property type="entry name" value="MFS general substrate transporter"/>
    <property type="match status" value="1"/>
</dbReference>
<evidence type="ECO:0000259" key="7">
    <source>
        <dbReference type="PROSITE" id="PS50850"/>
    </source>
</evidence>
<feature type="transmembrane region" description="Helical" evidence="6">
    <location>
        <begin position="375"/>
        <end position="400"/>
    </location>
</feature>
<dbReference type="PANTHER" id="PTHR23504">
    <property type="entry name" value="MAJOR FACILITATOR SUPERFAMILY DOMAIN-CONTAINING PROTEIN 10"/>
    <property type="match status" value="1"/>
</dbReference>
<evidence type="ECO:0000313" key="8">
    <source>
        <dbReference type="EMBL" id="EGG11782.1"/>
    </source>
</evidence>
<dbReference type="HOGENOM" id="CLU_001265_54_6_1"/>
<dbReference type="PANTHER" id="PTHR23504:SF15">
    <property type="entry name" value="MAJOR FACILITATOR SUPERFAMILY (MFS) PROFILE DOMAIN-CONTAINING PROTEIN"/>
    <property type="match status" value="1"/>
</dbReference>
<evidence type="ECO:0000256" key="6">
    <source>
        <dbReference type="SAM" id="Phobius"/>
    </source>
</evidence>
<reference evidence="9" key="1">
    <citation type="journal article" date="2011" name="Proc. Natl. Acad. Sci. U.S.A.">
        <title>Obligate biotrophy features unraveled by the genomic analysis of rust fungi.</title>
        <authorList>
            <person name="Duplessis S."/>
            <person name="Cuomo C.A."/>
            <person name="Lin Y.-C."/>
            <person name="Aerts A."/>
            <person name="Tisserant E."/>
            <person name="Veneault-Fourrey C."/>
            <person name="Joly D.L."/>
            <person name="Hacquard S."/>
            <person name="Amselem J."/>
            <person name="Cantarel B.L."/>
            <person name="Chiu R."/>
            <person name="Coutinho P.M."/>
            <person name="Feau N."/>
            <person name="Field M."/>
            <person name="Frey P."/>
            <person name="Gelhaye E."/>
            <person name="Goldberg J."/>
            <person name="Grabherr M.G."/>
            <person name="Kodira C.D."/>
            <person name="Kohler A."/>
            <person name="Kuees U."/>
            <person name="Lindquist E.A."/>
            <person name="Lucas S.M."/>
            <person name="Mago R."/>
            <person name="Mauceli E."/>
            <person name="Morin E."/>
            <person name="Murat C."/>
            <person name="Pangilinan J.L."/>
            <person name="Park R."/>
            <person name="Pearson M."/>
            <person name="Quesneville H."/>
            <person name="Rouhier N."/>
            <person name="Sakthikumar S."/>
            <person name="Salamov A.A."/>
            <person name="Schmutz J."/>
            <person name="Selles B."/>
            <person name="Shapiro H."/>
            <person name="Tanguay P."/>
            <person name="Tuskan G.A."/>
            <person name="Henrissat B."/>
            <person name="Van de Peer Y."/>
            <person name="Rouze P."/>
            <person name="Ellis J.G."/>
            <person name="Dodds P.N."/>
            <person name="Schein J.E."/>
            <person name="Zhong S."/>
            <person name="Hamelin R.C."/>
            <person name="Grigoriev I.V."/>
            <person name="Szabo L.J."/>
            <person name="Martin F."/>
        </authorList>
    </citation>
    <scope>NUCLEOTIDE SEQUENCE [LARGE SCALE GENOMIC DNA]</scope>
    <source>
        <strain evidence="9">98AG31 / pathotype 3-4-7</strain>
    </source>
</reference>
<keyword evidence="4 6" id="KW-1133">Transmembrane helix</keyword>
<dbReference type="Proteomes" id="UP000001072">
    <property type="component" value="Unassembled WGS sequence"/>
</dbReference>
<gene>
    <name evidence="8" type="ORF">MELLADRAFT_90794</name>
</gene>
<organism evidence="9">
    <name type="scientific">Melampsora larici-populina (strain 98AG31 / pathotype 3-4-7)</name>
    <name type="common">Poplar leaf rust fungus</name>
    <dbReference type="NCBI Taxonomy" id="747676"/>
    <lineage>
        <taxon>Eukaryota</taxon>
        <taxon>Fungi</taxon>
        <taxon>Dikarya</taxon>
        <taxon>Basidiomycota</taxon>
        <taxon>Pucciniomycotina</taxon>
        <taxon>Pucciniomycetes</taxon>
        <taxon>Pucciniales</taxon>
        <taxon>Melampsoraceae</taxon>
        <taxon>Melampsora</taxon>
    </lineage>
</organism>
<dbReference type="EMBL" id="GL883092">
    <property type="protein sequence ID" value="EGG11782.1"/>
    <property type="molecule type" value="Genomic_DNA"/>
</dbReference>
<dbReference type="OrthoDB" id="419616at2759"/>
<feature type="domain" description="Major facilitator superfamily (MFS) profile" evidence="7">
    <location>
        <begin position="1"/>
        <end position="477"/>
    </location>
</feature>
<dbReference type="KEGG" id="mlr:MELLADRAFT_90794"/>
<evidence type="ECO:0000256" key="5">
    <source>
        <dbReference type="ARBA" id="ARBA00023136"/>
    </source>
</evidence>
<evidence type="ECO:0000256" key="3">
    <source>
        <dbReference type="ARBA" id="ARBA00022692"/>
    </source>
</evidence>
<evidence type="ECO:0000256" key="1">
    <source>
        <dbReference type="ARBA" id="ARBA00004141"/>
    </source>
</evidence>
<dbReference type="InterPro" id="IPR011701">
    <property type="entry name" value="MFS"/>
</dbReference>
<evidence type="ECO:0000313" key="9">
    <source>
        <dbReference type="Proteomes" id="UP000001072"/>
    </source>
</evidence>
<dbReference type="VEuPathDB" id="FungiDB:MELLADRAFT_90794"/>
<dbReference type="GeneID" id="18935688"/>
<keyword evidence="2" id="KW-0813">Transport</keyword>
<dbReference type="PROSITE" id="PS50850">
    <property type="entry name" value="MFS"/>
    <property type="match status" value="1"/>
</dbReference>
<feature type="transmembrane region" description="Helical" evidence="6">
    <location>
        <begin position="196"/>
        <end position="218"/>
    </location>
</feature>
<keyword evidence="3 6" id="KW-0812">Transmembrane</keyword>
<feature type="transmembrane region" description="Helical" evidence="6">
    <location>
        <begin position="305"/>
        <end position="325"/>
    </location>
</feature>
<dbReference type="GO" id="GO:0022857">
    <property type="term" value="F:transmembrane transporter activity"/>
    <property type="evidence" value="ECO:0007669"/>
    <property type="project" value="InterPro"/>
</dbReference>
<dbReference type="InParanoid" id="F4R7I5"/>
<keyword evidence="9" id="KW-1185">Reference proteome</keyword>
<name>F4R7I5_MELLP</name>